<protein>
    <submittedName>
        <fullName evidence="3">Type IV secretion system DNA-binding domain-containing protein</fullName>
    </submittedName>
</protein>
<dbReference type="EMBL" id="JACQCQ010000013">
    <property type="protein sequence ID" value="MBI3627863.1"/>
    <property type="molecule type" value="Genomic_DNA"/>
</dbReference>
<dbReference type="InterPro" id="IPR058441">
    <property type="entry name" value="DUF8128"/>
</dbReference>
<dbReference type="GO" id="GO:0016020">
    <property type="term" value="C:membrane"/>
    <property type="evidence" value="ECO:0007669"/>
    <property type="project" value="InterPro"/>
</dbReference>
<dbReference type="AlphaFoldDB" id="A0A9D6QUD8"/>
<dbReference type="Gene3D" id="3.40.50.300">
    <property type="entry name" value="P-loop containing nucleotide triphosphate hydrolases"/>
    <property type="match status" value="2"/>
</dbReference>
<keyword evidence="1" id="KW-0472">Membrane</keyword>
<dbReference type="SUPFAM" id="SSF52540">
    <property type="entry name" value="P-loop containing nucleoside triphosphate hydrolases"/>
    <property type="match status" value="1"/>
</dbReference>
<comment type="caution">
    <text evidence="3">The sequence shown here is derived from an EMBL/GenBank/DDBJ whole genome shotgun (WGS) entry which is preliminary data.</text>
</comment>
<accession>A0A9D6QUD8</accession>
<name>A0A9D6QUD8_9BACT</name>
<keyword evidence="3" id="KW-0238">DNA-binding</keyword>
<feature type="transmembrane region" description="Helical" evidence="1">
    <location>
        <begin position="6"/>
        <end position="31"/>
    </location>
</feature>
<dbReference type="InterPro" id="IPR027417">
    <property type="entry name" value="P-loop_NTPase"/>
</dbReference>
<keyword evidence="1" id="KW-0812">Transmembrane</keyword>
<dbReference type="PANTHER" id="PTHR30121:SF6">
    <property type="entry name" value="SLR6007 PROTEIN"/>
    <property type="match status" value="1"/>
</dbReference>
<dbReference type="Proteomes" id="UP000808388">
    <property type="component" value="Unassembled WGS sequence"/>
</dbReference>
<organism evidence="3 4">
    <name type="scientific">Candidatus Sungiibacteriota bacterium</name>
    <dbReference type="NCBI Taxonomy" id="2750080"/>
    <lineage>
        <taxon>Bacteria</taxon>
        <taxon>Candidatus Sungiibacteriota</taxon>
    </lineage>
</organism>
<evidence type="ECO:0000313" key="3">
    <source>
        <dbReference type="EMBL" id="MBI3627863.1"/>
    </source>
</evidence>
<keyword evidence="1" id="KW-1133">Transmembrane helix</keyword>
<gene>
    <name evidence="3" type="ORF">HY220_03960</name>
</gene>
<reference evidence="3" key="1">
    <citation type="submission" date="2020-07" db="EMBL/GenBank/DDBJ databases">
        <title>Huge and variable diversity of episymbiotic CPR bacteria and DPANN archaea in groundwater ecosystems.</title>
        <authorList>
            <person name="He C.Y."/>
            <person name="Keren R."/>
            <person name="Whittaker M."/>
            <person name="Farag I.F."/>
            <person name="Doudna J."/>
            <person name="Cate J.H.D."/>
            <person name="Banfield J.F."/>
        </authorList>
    </citation>
    <scope>NUCLEOTIDE SEQUENCE</scope>
    <source>
        <strain evidence="3">NC_groundwater_972_Pr1_S-0.2um_49_27</strain>
    </source>
</reference>
<sequence>MNDSLFPLTLFAVILLLLLSAGFFIIGVSWLKRKKRLERGLNLALLLVRLPLAEIKEENLPQERIREQIGVMEQLYANFANLKSRGWFSARPWIAFELTVPAKDAELSFYAAVPKKFKDTAEKLIHAYYPTADVAEAPDYNIFSPAGHSAIAYARLAEDKVLPIKTYRELETDPLKTTASVFTKLDEVSEGAAIQVLFRPAAKRWRKALLSQADNYYQGKAKPPGVGGMLKEALVGSKKDPKKEAELPVVRSPLDENKARILEEKAGKPLFETNLRIVASAPTDERAETILQSLEQSFTQLASPNLNSLRFIRAKRSHQKEEIFEYSFRLFSQAHLMVLSAAELTSIFHFPNTPLDVPGLEIVKAKEASPPSDLPKTGTLLGYNLFRGVETEIRFGREDRRRHFYIVGQTGTGKSVFLKNLIVQDILAGEGVCVIDPHGELPEYALGFIPNERIDDVIYFDPGDIARPMGLNMLEYDARFPEQKTLLVNELLQIFEKLFNMSIAGGPQFEQYFRNAALLVMDDPASGNTLLEIRRVLADKEFRQMKLEKSQNILVKSFWTEVAEKAGGESSLANMVPYISSKFDGFLSNDIMRPIIVQQTSSFNFRDVMDQKKILLINLSKGRLGELNSSLLGLILVGKLLIAALSRTNASEETRPDFFLYIDEFHNVTTRSIATILSEARKYRLNLTMTHQYIGQLEEEIKKAVFGNVGSMASFRIGTEDGEFMEHQFAPEFSRRDLISLDNFKAYVRLLIAGKTSRPFSMRTYPAPKPDRERAEHIKEINRAKYGRSREAVEAEIMARHAKI</sequence>
<dbReference type="Pfam" id="PF02534">
    <property type="entry name" value="T4SS-DNA_transf"/>
    <property type="match status" value="1"/>
</dbReference>
<dbReference type="GO" id="GO:0003677">
    <property type="term" value="F:DNA binding"/>
    <property type="evidence" value="ECO:0007669"/>
    <property type="project" value="UniProtKB-KW"/>
</dbReference>
<dbReference type="InterPro" id="IPR003688">
    <property type="entry name" value="TraG/VirD4"/>
</dbReference>
<evidence type="ECO:0000256" key="1">
    <source>
        <dbReference type="SAM" id="Phobius"/>
    </source>
</evidence>
<evidence type="ECO:0000259" key="2">
    <source>
        <dbReference type="Pfam" id="PF26449"/>
    </source>
</evidence>
<evidence type="ECO:0000313" key="4">
    <source>
        <dbReference type="Proteomes" id="UP000808388"/>
    </source>
</evidence>
<feature type="domain" description="DUF8128" evidence="2">
    <location>
        <begin position="71"/>
        <end position="354"/>
    </location>
</feature>
<dbReference type="PANTHER" id="PTHR30121">
    <property type="entry name" value="UNCHARACTERIZED PROTEIN YJGR-RELATED"/>
    <property type="match status" value="1"/>
</dbReference>
<dbReference type="InterPro" id="IPR051162">
    <property type="entry name" value="T4SS_component"/>
</dbReference>
<proteinExistence type="predicted"/>
<dbReference type="Pfam" id="PF26449">
    <property type="entry name" value="DUF8128"/>
    <property type="match status" value="1"/>
</dbReference>